<dbReference type="EMBL" id="JAPFFF010000004">
    <property type="protein sequence ID" value="KAK8892699.1"/>
    <property type="molecule type" value="Genomic_DNA"/>
</dbReference>
<protein>
    <recommendedName>
        <fullName evidence="1">Cobalamin-independent methionine synthase MetE C-terminal/archaeal domain-containing protein</fullName>
    </recommendedName>
</protein>
<sequence>MSKFTKRAVSPFRCDVVGSFLRPQELKDARANFAAGKITREQLTEVEDRCIIDLIKKEEQVGLTAITDGEFRRSWWHLDFMWGFNGVEKAECLHPVKFQGEDIRPETARVVGKIDGNNHPFVEHYKFVKSHISQGLQAKQTMPAPAQTFIELQSNENLEYILKYYPSLEAFIPELIKAYKKVINDLYKAGCRIVQFDDCMWGGLINWHAHPEHIPPNVKGLDLDQAKQNFLNLNNAVIAGLPHDLVIQTHVCRGNYHSTLMNAGGYDFVADPLFSKENVSAFFLEYDNDRSGGFEPLAKVAKGKVVVLGLITSKSGELEDKQAIINRIHEAAKYVPLDNLCLSPQCGFASTEEGNILTEEQQWNKLRLIKGISEQV</sequence>
<comment type="caution">
    <text evidence="2">The sequence shown here is derived from an EMBL/GenBank/DDBJ whole genome shotgun (WGS) entry which is preliminary data.</text>
</comment>
<dbReference type="NCBIfam" id="NF005085">
    <property type="entry name" value="PRK06520.1"/>
    <property type="match status" value="1"/>
</dbReference>
<accession>A0ABR2KNQ7</accession>
<gene>
    <name evidence="2" type="ORF">M9Y10_029939</name>
</gene>
<dbReference type="InterPro" id="IPR038071">
    <property type="entry name" value="UROD/MetE-like_sf"/>
</dbReference>
<name>A0ABR2KNQ7_9EUKA</name>
<dbReference type="PANTHER" id="PTHR43844:SF1">
    <property type="entry name" value="METHIONINE SYNTHASE"/>
    <property type="match status" value="1"/>
</dbReference>
<evidence type="ECO:0000313" key="3">
    <source>
        <dbReference type="Proteomes" id="UP001470230"/>
    </source>
</evidence>
<proteinExistence type="predicted"/>
<dbReference type="InterPro" id="IPR002629">
    <property type="entry name" value="Met_Synth_C/arc"/>
</dbReference>
<evidence type="ECO:0000259" key="1">
    <source>
        <dbReference type="Pfam" id="PF01717"/>
    </source>
</evidence>
<feature type="domain" description="Cobalamin-independent methionine synthase MetE C-terminal/archaeal" evidence="1">
    <location>
        <begin position="170"/>
        <end position="352"/>
    </location>
</feature>
<evidence type="ECO:0000313" key="2">
    <source>
        <dbReference type="EMBL" id="KAK8892699.1"/>
    </source>
</evidence>
<reference evidence="2 3" key="1">
    <citation type="submission" date="2024-04" db="EMBL/GenBank/DDBJ databases">
        <title>Tritrichomonas musculus Genome.</title>
        <authorList>
            <person name="Alves-Ferreira E."/>
            <person name="Grigg M."/>
            <person name="Lorenzi H."/>
            <person name="Galac M."/>
        </authorList>
    </citation>
    <scope>NUCLEOTIDE SEQUENCE [LARGE SCALE GENOMIC DNA]</scope>
    <source>
        <strain evidence="2 3">EAF2021</strain>
    </source>
</reference>
<dbReference type="Gene3D" id="3.20.20.210">
    <property type="match status" value="1"/>
</dbReference>
<dbReference type="CDD" id="cd03311">
    <property type="entry name" value="CIMS_C_terminal_like"/>
    <property type="match status" value="1"/>
</dbReference>
<dbReference type="Pfam" id="PF01717">
    <property type="entry name" value="Meth_synt_2"/>
    <property type="match status" value="1"/>
</dbReference>
<keyword evidence="3" id="KW-1185">Reference proteome</keyword>
<dbReference type="Proteomes" id="UP001470230">
    <property type="component" value="Unassembled WGS sequence"/>
</dbReference>
<dbReference type="SUPFAM" id="SSF51726">
    <property type="entry name" value="UROD/MetE-like"/>
    <property type="match status" value="1"/>
</dbReference>
<dbReference type="PANTHER" id="PTHR43844">
    <property type="entry name" value="METHIONINE SYNTHASE"/>
    <property type="match status" value="1"/>
</dbReference>
<organism evidence="2 3">
    <name type="scientific">Tritrichomonas musculus</name>
    <dbReference type="NCBI Taxonomy" id="1915356"/>
    <lineage>
        <taxon>Eukaryota</taxon>
        <taxon>Metamonada</taxon>
        <taxon>Parabasalia</taxon>
        <taxon>Tritrichomonadida</taxon>
        <taxon>Tritrichomonadidae</taxon>
        <taxon>Tritrichomonas</taxon>
    </lineage>
</organism>